<dbReference type="EMBL" id="JAHGAV010000310">
    <property type="protein sequence ID" value="KAG6926587.1"/>
    <property type="molecule type" value="Genomic_DNA"/>
</dbReference>
<organism evidence="3 4">
    <name type="scientific">Chelydra serpentina</name>
    <name type="common">Snapping turtle</name>
    <name type="synonym">Testudo serpentina</name>
    <dbReference type="NCBI Taxonomy" id="8475"/>
    <lineage>
        <taxon>Eukaryota</taxon>
        <taxon>Metazoa</taxon>
        <taxon>Chordata</taxon>
        <taxon>Craniata</taxon>
        <taxon>Vertebrata</taxon>
        <taxon>Euteleostomi</taxon>
        <taxon>Archelosauria</taxon>
        <taxon>Testudinata</taxon>
        <taxon>Testudines</taxon>
        <taxon>Cryptodira</taxon>
        <taxon>Durocryptodira</taxon>
        <taxon>Americhelydia</taxon>
        <taxon>Chelydroidea</taxon>
        <taxon>Chelydridae</taxon>
        <taxon>Chelydra</taxon>
    </lineage>
</organism>
<dbReference type="GO" id="GO:0016020">
    <property type="term" value="C:membrane"/>
    <property type="evidence" value="ECO:0007669"/>
    <property type="project" value="TreeGrafter"/>
</dbReference>
<reference evidence="3 4" key="1">
    <citation type="journal article" date="2020" name="G3 (Bethesda)">
        <title>Draft Genome of the Common Snapping Turtle, Chelydra serpentina, a Model for Phenotypic Plasticity in Reptiles.</title>
        <authorList>
            <person name="Das D."/>
            <person name="Singh S.K."/>
            <person name="Bierstedt J."/>
            <person name="Erickson A."/>
            <person name="Galli G.L.J."/>
            <person name="Crossley D.A. 2nd"/>
            <person name="Rhen T."/>
        </authorList>
    </citation>
    <scope>NUCLEOTIDE SEQUENCE [LARGE SCALE GENOMIC DNA]</scope>
    <source>
        <strain evidence="3">KW</strain>
    </source>
</reference>
<keyword evidence="1 2" id="KW-0732">Signal</keyword>
<evidence type="ECO:0000256" key="2">
    <source>
        <dbReference type="SAM" id="SignalP"/>
    </source>
</evidence>
<sequence length="177" mass="19271">MPRFGAFIPLSLFIFPGASSHCHTGTAEECEEHTAFVPGHNLAGEGIDVTTLGRKGAYLVDTSHWQRLDGTCTLCRNSLLEGQLQRLPLAAADWREKVSCRRKISSAVKESAIGVVRAAGAVVQNDWKVGLEVEVKPSVNTQVTLAGSHSKLAEFSSEKSQQDKYSFTSHEVSCAYY</sequence>
<dbReference type="OrthoDB" id="1366754at2759"/>
<evidence type="ECO:0000256" key="1">
    <source>
        <dbReference type="ARBA" id="ARBA00022729"/>
    </source>
</evidence>
<dbReference type="GO" id="GO:0051607">
    <property type="term" value="P:defense response to virus"/>
    <property type="evidence" value="ECO:0007669"/>
    <property type="project" value="TreeGrafter"/>
</dbReference>
<dbReference type="GO" id="GO:0001913">
    <property type="term" value="P:T cell mediated cytotoxicity"/>
    <property type="evidence" value="ECO:0007669"/>
    <property type="project" value="TreeGrafter"/>
</dbReference>
<gene>
    <name evidence="3" type="ORF">G0U57_011823</name>
</gene>
<keyword evidence="4" id="KW-1185">Reference proteome</keyword>
<protein>
    <submittedName>
        <fullName evidence="3">Perforin 1</fullName>
    </submittedName>
</protein>
<dbReference type="GO" id="GO:0001771">
    <property type="term" value="P:immunological synapse formation"/>
    <property type="evidence" value="ECO:0007669"/>
    <property type="project" value="TreeGrafter"/>
</dbReference>
<feature type="non-terminal residue" evidence="3">
    <location>
        <position position="1"/>
    </location>
</feature>
<evidence type="ECO:0000313" key="3">
    <source>
        <dbReference type="EMBL" id="KAG6926587.1"/>
    </source>
</evidence>
<dbReference type="AlphaFoldDB" id="A0A8T1SD06"/>
<dbReference type="InterPro" id="IPR052784">
    <property type="entry name" value="Perforin-1_pore-forming"/>
</dbReference>
<dbReference type="PANTHER" id="PTHR46096">
    <property type="entry name" value="PERFORIN-1"/>
    <property type="match status" value="1"/>
</dbReference>
<proteinExistence type="predicted"/>
<feature type="chain" id="PRO_5035852822" evidence="2">
    <location>
        <begin position="21"/>
        <end position="177"/>
    </location>
</feature>
<name>A0A8T1SD06_CHESE</name>
<feature type="signal peptide" evidence="2">
    <location>
        <begin position="1"/>
        <end position="20"/>
    </location>
</feature>
<accession>A0A8T1SD06</accession>
<dbReference type="PANTHER" id="PTHR46096:SF3">
    <property type="entry name" value="PERFORIN-1"/>
    <property type="match status" value="1"/>
</dbReference>
<evidence type="ECO:0000313" key="4">
    <source>
        <dbReference type="Proteomes" id="UP000765507"/>
    </source>
</evidence>
<dbReference type="GO" id="GO:0022829">
    <property type="term" value="F:wide pore channel activity"/>
    <property type="evidence" value="ECO:0007669"/>
    <property type="project" value="TreeGrafter"/>
</dbReference>
<dbReference type="Proteomes" id="UP000765507">
    <property type="component" value="Unassembled WGS sequence"/>
</dbReference>
<comment type="caution">
    <text evidence="3">The sequence shown here is derived from an EMBL/GenBank/DDBJ whole genome shotgun (WGS) entry which is preliminary data.</text>
</comment>